<sequence length="491" mass="53400">MLKTFLKETPQAASIVIGLACAGLALEALRTPAVRNVTFEVFHPIPYLIEGIGLLIAAFVLGKASKTFRMDKHPFLSIGVGAAASISLFLIMQSGDPLTGDVSRNVVVSAYRLSSALLFVLWAERLYPMGARRAAYAYALSLVVAAILMAVLSFCSLAIGQSVLATLPLLSVGLLLSSHNSEEDTESNTGAEDTHPLAESLPALRTKTKRDILIAAVLLLTPLVMRGPFISVQSSWIDQQSDSIASFLIQVSMAIGLLLGCGLIFMLIRFLWNKRCIMFFELLIVPLSLLAFYAAQASETLWFFYVPIVDATYRTLLLFVILMPFLVKTKNSFALMPIGLGVLIIGRAPFSLLVSILPEAAYAGVFVAFVMLGIAGSITALLASGMFEDERPEQSLVQPASSALNGNLELACDTLAQQRRLTAREREVLGLLAQHYNAPYIAKKLVLSTSTVKTHMRNLYAKLEVHSQSDLYLLLESTAKISSQEESHDRP</sequence>
<feature type="transmembrane region" description="Helical" evidence="4">
    <location>
        <begin position="244"/>
        <end position="265"/>
    </location>
</feature>
<dbReference type="Proteomes" id="UP000006069">
    <property type="component" value="Unassembled WGS sequence"/>
</dbReference>
<evidence type="ECO:0000256" key="2">
    <source>
        <dbReference type="ARBA" id="ARBA00023125"/>
    </source>
</evidence>
<keyword evidence="3" id="KW-0804">Transcription</keyword>
<dbReference type="PANTHER" id="PTHR44688">
    <property type="entry name" value="DNA-BINDING TRANSCRIPTIONAL ACTIVATOR DEVR_DOSR"/>
    <property type="match status" value="1"/>
</dbReference>
<feature type="transmembrane region" description="Helical" evidence="4">
    <location>
        <begin position="333"/>
        <end position="354"/>
    </location>
</feature>
<dbReference type="Pfam" id="PF00196">
    <property type="entry name" value="GerE"/>
    <property type="match status" value="1"/>
</dbReference>
<keyword evidence="1" id="KW-0805">Transcription regulation</keyword>
<evidence type="ECO:0000256" key="1">
    <source>
        <dbReference type="ARBA" id="ARBA00023015"/>
    </source>
</evidence>
<dbReference type="SUPFAM" id="SSF46894">
    <property type="entry name" value="C-terminal effector domain of the bipartite response regulators"/>
    <property type="match status" value="1"/>
</dbReference>
<feature type="transmembrane region" description="Helical" evidence="4">
    <location>
        <begin position="12"/>
        <end position="29"/>
    </location>
</feature>
<dbReference type="SMART" id="SM00421">
    <property type="entry name" value="HTH_LUXR"/>
    <property type="match status" value="1"/>
</dbReference>
<protein>
    <recommendedName>
        <fullName evidence="5">HTH luxR-type domain-containing protein</fullName>
    </recommendedName>
</protein>
<dbReference type="CDD" id="cd06170">
    <property type="entry name" value="LuxR_C_like"/>
    <property type="match status" value="1"/>
</dbReference>
<evidence type="ECO:0000256" key="4">
    <source>
        <dbReference type="SAM" id="Phobius"/>
    </source>
</evidence>
<evidence type="ECO:0000313" key="6">
    <source>
        <dbReference type="EMBL" id="EJZ83149.1"/>
    </source>
</evidence>
<dbReference type="Gene3D" id="1.10.10.10">
    <property type="entry name" value="Winged helix-like DNA-binding domain superfamily/Winged helix DNA-binding domain"/>
    <property type="match status" value="1"/>
</dbReference>
<feature type="domain" description="HTH luxR-type" evidence="5">
    <location>
        <begin position="414"/>
        <end position="479"/>
    </location>
</feature>
<dbReference type="PROSITE" id="PS50043">
    <property type="entry name" value="HTH_LUXR_2"/>
    <property type="match status" value="1"/>
</dbReference>
<evidence type="ECO:0000256" key="3">
    <source>
        <dbReference type="ARBA" id="ARBA00023163"/>
    </source>
</evidence>
<dbReference type="PANTHER" id="PTHR44688:SF16">
    <property type="entry name" value="DNA-BINDING TRANSCRIPTIONAL ACTIVATOR DEVR_DOSR"/>
    <property type="match status" value="1"/>
</dbReference>
<dbReference type="GO" id="GO:0003677">
    <property type="term" value="F:DNA binding"/>
    <property type="evidence" value="ECO:0007669"/>
    <property type="project" value="UniProtKB-KW"/>
</dbReference>
<evidence type="ECO:0000259" key="5">
    <source>
        <dbReference type="PROSITE" id="PS50043"/>
    </source>
</evidence>
<feature type="transmembrane region" description="Helical" evidence="4">
    <location>
        <begin position="135"/>
        <end position="152"/>
    </location>
</feature>
<gene>
    <name evidence="6" type="ORF">HMPREF9451_01667</name>
</gene>
<feature type="transmembrane region" description="Helical" evidence="4">
    <location>
        <begin position="212"/>
        <end position="232"/>
    </location>
</feature>
<reference evidence="6 7" key="1">
    <citation type="submission" date="2012-08" db="EMBL/GenBank/DDBJ databases">
        <title>The Genome Sequence of Slackia piriformis YIT 12062.</title>
        <authorList>
            <consortium name="The Broad Institute Genome Sequencing Platform"/>
            <person name="Earl A."/>
            <person name="Ward D."/>
            <person name="Feldgarden M."/>
            <person name="Gevers D."/>
            <person name="Morotomi M."/>
            <person name="Walker B."/>
            <person name="Young S.K."/>
            <person name="Zeng Q."/>
            <person name="Gargeya S."/>
            <person name="Fitzgerald M."/>
            <person name="Haas B."/>
            <person name="Abouelleil A."/>
            <person name="Alvarado L."/>
            <person name="Arachchi H.M."/>
            <person name="Berlin A.M."/>
            <person name="Chapman S.B."/>
            <person name="Goldberg J."/>
            <person name="Griggs A."/>
            <person name="Gujja S."/>
            <person name="Hansen M."/>
            <person name="Howarth C."/>
            <person name="Imamovic A."/>
            <person name="Larimer J."/>
            <person name="McCowen C."/>
            <person name="Montmayeur A."/>
            <person name="Murphy C."/>
            <person name="Neiman D."/>
            <person name="Pearson M."/>
            <person name="Priest M."/>
            <person name="Roberts A."/>
            <person name="Saif S."/>
            <person name="Shea T."/>
            <person name="Sisk P."/>
            <person name="Sykes S."/>
            <person name="Wortman J."/>
            <person name="Nusbaum C."/>
            <person name="Birren B."/>
        </authorList>
    </citation>
    <scope>NUCLEOTIDE SEQUENCE [LARGE SCALE GENOMIC DNA]</scope>
    <source>
        <strain evidence="6 7">YIT 12062</strain>
    </source>
</reference>
<dbReference type="eggNOG" id="COG2771">
    <property type="taxonomic scope" value="Bacteria"/>
</dbReference>
<dbReference type="AlphaFoldDB" id="K0YUL1"/>
<feature type="transmembrane region" description="Helical" evidence="4">
    <location>
        <begin position="277"/>
        <end position="296"/>
    </location>
</feature>
<name>K0YUL1_9ACTN</name>
<proteinExistence type="predicted"/>
<dbReference type="HOGENOM" id="CLU_524529_0_0_11"/>
<organism evidence="6 7">
    <name type="scientific">Slackia piriformis YIT 12062</name>
    <dbReference type="NCBI Taxonomy" id="742818"/>
    <lineage>
        <taxon>Bacteria</taxon>
        <taxon>Bacillati</taxon>
        <taxon>Actinomycetota</taxon>
        <taxon>Coriobacteriia</taxon>
        <taxon>Eggerthellales</taxon>
        <taxon>Eggerthellaceae</taxon>
        <taxon>Slackia</taxon>
    </lineage>
</organism>
<feature type="transmembrane region" description="Helical" evidence="4">
    <location>
        <begin position="74"/>
        <end position="94"/>
    </location>
</feature>
<evidence type="ECO:0000313" key="7">
    <source>
        <dbReference type="Proteomes" id="UP000006069"/>
    </source>
</evidence>
<keyword evidence="4" id="KW-1133">Transmembrane helix</keyword>
<dbReference type="InterPro" id="IPR036388">
    <property type="entry name" value="WH-like_DNA-bd_sf"/>
</dbReference>
<dbReference type="EMBL" id="ADMD01000009">
    <property type="protein sequence ID" value="EJZ83149.1"/>
    <property type="molecule type" value="Genomic_DNA"/>
</dbReference>
<keyword evidence="4" id="KW-0472">Membrane</keyword>
<dbReference type="InParanoid" id="K0YUL1"/>
<dbReference type="PRINTS" id="PR00038">
    <property type="entry name" value="HTHLUXR"/>
</dbReference>
<dbReference type="PROSITE" id="PS51257">
    <property type="entry name" value="PROKAR_LIPOPROTEIN"/>
    <property type="match status" value="1"/>
</dbReference>
<dbReference type="GO" id="GO:0006355">
    <property type="term" value="P:regulation of DNA-templated transcription"/>
    <property type="evidence" value="ECO:0007669"/>
    <property type="project" value="InterPro"/>
</dbReference>
<feature type="transmembrane region" description="Helical" evidence="4">
    <location>
        <begin position="302"/>
        <end position="326"/>
    </location>
</feature>
<dbReference type="InterPro" id="IPR000792">
    <property type="entry name" value="Tscrpt_reg_LuxR_C"/>
</dbReference>
<feature type="transmembrane region" description="Helical" evidence="4">
    <location>
        <begin position="360"/>
        <end position="383"/>
    </location>
</feature>
<comment type="caution">
    <text evidence="6">The sequence shown here is derived from an EMBL/GenBank/DDBJ whole genome shotgun (WGS) entry which is preliminary data.</text>
</comment>
<dbReference type="RefSeq" id="WP_009139847.1">
    <property type="nucleotide sequence ID" value="NZ_JH815199.1"/>
</dbReference>
<accession>K0YUL1</accession>
<dbReference type="InterPro" id="IPR016032">
    <property type="entry name" value="Sig_transdc_resp-reg_C-effctor"/>
</dbReference>
<keyword evidence="7" id="KW-1185">Reference proteome</keyword>
<feature type="transmembrane region" description="Helical" evidence="4">
    <location>
        <begin position="41"/>
        <end position="62"/>
    </location>
</feature>
<keyword evidence="2" id="KW-0238">DNA-binding</keyword>
<dbReference type="PATRIC" id="fig|742818.3.peg.1752"/>
<keyword evidence="4" id="KW-0812">Transmembrane</keyword>